<gene>
    <name evidence="8" type="ORF">E6Q80_10880</name>
</gene>
<accession>A0A5C7SMJ1</accession>
<protein>
    <submittedName>
        <fullName evidence="8">Integrase</fullName>
    </submittedName>
</protein>
<keyword evidence="4" id="KW-0233">DNA recombination</keyword>
<dbReference type="InterPro" id="IPR011010">
    <property type="entry name" value="DNA_brk_join_enz"/>
</dbReference>
<dbReference type="GO" id="GO:0015074">
    <property type="term" value="P:DNA integration"/>
    <property type="evidence" value="ECO:0007669"/>
    <property type="project" value="UniProtKB-KW"/>
</dbReference>
<evidence type="ECO:0000256" key="2">
    <source>
        <dbReference type="ARBA" id="ARBA00022908"/>
    </source>
</evidence>
<dbReference type="PROSITE" id="PS51900">
    <property type="entry name" value="CB"/>
    <property type="match status" value="1"/>
</dbReference>
<evidence type="ECO:0000313" key="9">
    <source>
        <dbReference type="Proteomes" id="UP000321192"/>
    </source>
</evidence>
<dbReference type="PANTHER" id="PTHR30349:SF64">
    <property type="entry name" value="PROPHAGE INTEGRASE INTD-RELATED"/>
    <property type="match status" value="1"/>
</dbReference>
<dbReference type="Gene3D" id="1.10.443.10">
    <property type="entry name" value="Intergrase catalytic core"/>
    <property type="match status" value="1"/>
</dbReference>
<keyword evidence="2" id="KW-0229">DNA integration</keyword>
<dbReference type="Pfam" id="PF00589">
    <property type="entry name" value="Phage_integrase"/>
    <property type="match status" value="1"/>
</dbReference>
<dbReference type="Proteomes" id="UP000321192">
    <property type="component" value="Unassembled WGS sequence"/>
</dbReference>
<dbReference type="GO" id="GO:0003677">
    <property type="term" value="F:DNA binding"/>
    <property type="evidence" value="ECO:0007669"/>
    <property type="project" value="UniProtKB-UniRule"/>
</dbReference>
<dbReference type="Gene3D" id="1.10.150.130">
    <property type="match status" value="1"/>
</dbReference>
<dbReference type="RefSeq" id="WP_276658689.1">
    <property type="nucleotide sequence ID" value="NZ_SSFD01000170.1"/>
</dbReference>
<evidence type="ECO:0000313" key="8">
    <source>
        <dbReference type="EMBL" id="TXH84709.1"/>
    </source>
</evidence>
<feature type="domain" description="Core-binding (CB)" evidence="7">
    <location>
        <begin position="230"/>
        <end position="333"/>
    </location>
</feature>
<dbReference type="InterPro" id="IPR044068">
    <property type="entry name" value="CB"/>
</dbReference>
<proteinExistence type="inferred from homology"/>
<evidence type="ECO:0000259" key="7">
    <source>
        <dbReference type="PROSITE" id="PS51900"/>
    </source>
</evidence>
<dbReference type="PANTHER" id="PTHR30349">
    <property type="entry name" value="PHAGE INTEGRASE-RELATED"/>
    <property type="match status" value="1"/>
</dbReference>
<dbReference type="GO" id="GO:0006310">
    <property type="term" value="P:DNA recombination"/>
    <property type="evidence" value="ECO:0007669"/>
    <property type="project" value="UniProtKB-KW"/>
</dbReference>
<dbReference type="InterPro" id="IPR013762">
    <property type="entry name" value="Integrase-like_cat_sf"/>
</dbReference>
<dbReference type="CDD" id="cd00397">
    <property type="entry name" value="DNA_BRE_C"/>
    <property type="match status" value="1"/>
</dbReference>
<dbReference type="InterPro" id="IPR022169">
    <property type="entry name" value="DUF3701"/>
</dbReference>
<evidence type="ECO:0000256" key="1">
    <source>
        <dbReference type="ARBA" id="ARBA00008857"/>
    </source>
</evidence>
<name>A0A5C7SMJ1_THASP</name>
<evidence type="ECO:0000256" key="4">
    <source>
        <dbReference type="ARBA" id="ARBA00023172"/>
    </source>
</evidence>
<dbReference type="InterPro" id="IPR010998">
    <property type="entry name" value="Integrase_recombinase_N"/>
</dbReference>
<keyword evidence="3 5" id="KW-0238">DNA-binding</keyword>
<sequence>MAQNTQVERPIPRYTRTDFTSLRAWLSGVDVQRIASLYFTEDELDAIGCVMPAMLQGRLEAMRDHLIERAVVANPKLAEGLRYARRSDKWSKLAMGYLFEAAEFSAGEPIPQDGLAAWFKPRIVRALESEGLRSLADLVGLIELRGAGWWRPIARIGHGKARSIEAWLTRFPRTLGVLTITEERDRVHAPIVLSPECPILVPLEQIALPSELDGRNGVNRAPSFSLIQARHDLDAVQAFLVKYRSQEKTRRAYQKEIERFLMWCIYKAGKPLSSVLAEDCEHYKAFLEKPDPDWCGQKVKRFSVRWRPFEGALSAPSQRYAITILKTLFKWLVDVRYLAGNPWVAVGNPIVETHQTPLRIEKALSEDLWTRFAREGGILDQSCMVSKSDHREQQRIVRAAVLLMGHTGIRREEAATARRQHLKPVPGKADLWELDVLGKRRKWRTVFLPYRVVDALMDHWEDRGEDFESGEGTLLSPVVIPLTPTARRKHFEEPEVGAGFSADGLYRCIKTGLDRIAENRLLELEEHEREILRSVGLHAFRHTFGTIAAARALPLDVLQRLLGHASLQTTSIYVQAERKRSIEEMSKYFS</sequence>
<feature type="domain" description="Tyr recombinase" evidence="6">
    <location>
        <begin position="359"/>
        <end position="586"/>
    </location>
</feature>
<dbReference type="EMBL" id="SSFD01000170">
    <property type="protein sequence ID" value="TXH84709.1"/>
    <property type="molecule type" value="Genomic_DNA"/>
</dbReference>
<comment type="similarity">
    <text evidence="1">Belongs to the 'phage' integrase family.</text>
</comment>
<dbReference type="InterPro" id="IPR050090">
    <property type="entry name" value="Tyrosine_recombinase_XerCD"/>
</dbReference>
<evidence type="ECO:0000259" key="6">
    <source>
        <dbReference type="PROSITE" id="PS51898"/>
    </source>
</evidence>
<dbReference type="SUPFAM" id="SSF56349">
    <property type="entry name" value="DNA breaking-rejoining enzymes"/>
    <property type="match status" value="1"/>
</dbReference>
<comment type="caution">
    <text evidence="8">The sequence shown here is derived from an EMBL/GenBank/DDBJ whole genome shotgun (WGS) entry which is preliminary data.</text>
</comment>
<dbReference type="AlphaFoldDB" id="A0A5C7SMJ1"/>
<reference evidence="8 9" key="1">
    <citation type="submission" date="2018-09" db="EMBL/GenBank/DDBJ databases">
        <title>Metagenome Assembled Genomes from an Advanced Water Purification Facility.</title>
        <authorList>
            <person name="Stamps B.W."/>
            <person name="Spear J.R."/>
        </authorList>
    </citation>
    <scope>NUCLEOTIDE SEQUENCE [LARGE SCALE GENOMIC DNA]</scope>
    <source>
        <strain evidence="8">Bin_27_1</strain>
    </source>
</reference>
<dbReference type="PROSITE" id="PS51898">
    <property type="entry name" value="TYR_RECOMBINASE"/>
    <property type="match status" value="1"/>
</dbReference>
<evidence type="ECO:0000256" key="5">
    <source>
        <dbReference type="PROSITE-ProRule" id="PRU01248"/>
    </source>
</evidence>
<dbReference type="InterPro" id="IPR002104">
    <property type="entry name" value="Integrase_catalytic"/>
</dbReference>
<evidence type="ECO:0000256" key="3">
    <source>
        <dbReference type="ARBA" id="ARBA00023125"/>
    </source>
</evidence>
<dbReference type="Pfam" id="PF12482">
    <property type="entry name" value="DUF3701"/>
    <property type="match status" value="1"/>
</dbReference>
<organism evidence="8 9">
    <name type="scientific">Thauera aminoaromatica</name>
    <dbReference type="NCBI Taxonomy" id="164330"/>
    <lineage>
        <taxon>Bacteria</taxon>
        <taxon>Pseudomonadati</taxon>
        <taxon>Pseudomonadota</taxon>
        <taxon>Betaproteobacteria</taxon>
        <taxon>Rhodocyclales</taxon>
        <taxon>Zoogloeaceae</taxon>
        <taxon>Thauera</taxon>
    </lineage>
</organism>